<dbReference type="STRING" id="5288.A0A5C5FNT2"/>
<feature type="region of interest" description="Disordered" evidence="1">
    <location>
        <begin position="187"/>
        <end position="208"/>
    </location>
</feature>
<evidence type="ECO:0000313" key="2">
    <source>
        <dbReference type="EMBL" id="TNY17481.1"/>
    </source>
</evidence>
<keyword evidence="3" id="KW-1185">Reference proteome</keyword>
<dbReference type="Proteomes" id="UP000311382">
    <property type="component" value="Unassembled WGS sequence"/>
</dbReference>
<dbReference type="InterPro" id="IPR052999">
    <property type="entry name" value="PTS1_Protein"/>
</dbReference>
<dbReference type="EMBL" id="SOZI01000198">
    <property type="protein sequence ID" value="TNY17481.1"/>
    <property type="molecule type" value="Genomic_DNA"/>
</dbReference>
<evidence type="ECO:0008006" key="4">
    <source>
        <dbReference type="Google" id="ProtNLM"/>
    </source>
</evidence>
<comment type="caution">
    <text evidence="2">The sequence shown here is derived from an EMBL/GenBank/DDBJ whole genome shotgun (WGS) entry which is preliminary data.</text>
</comment>
<evidence type="ECO:0000256" key="1">
    <source>
        <dbReference type="SAM" id="MobiDB-lite"/>
    </source>
</evidence>
<name>A0A5C5FNT2_9BASI</name>
<evidence type="ECO:0000313" key="3">
    <source>
        <dbReference type="Proteomes" id="UP000311382"/>
    </source>
</evidence>
<protein>
    <recommendedName>
        <fullName evidence="4">Carboxymuconolactone decarboxylase-like domain-containing protein</fullName>
    </recommendedName>
</protein>
<dbReference type="PANTHER" id="PTHR28180">
    <property type="entry name" value="CONSERVED MITOCHONDRIAL PROTEIN-RELATED"/>
    <property type="match status" value="1"/>
</dbReference>
<dbReference type="AlphaFoldDB" id="A0A5C5FNT2"/>
<feature type="compositionally biased region" description="Pro residues" evidence="1">
    <location>
        <begin position="194"/>
        <end position="206"/>
    </location>
</feature>
<gene>
    <name evidence="2" type="ORF">DMC30DRAFT_105871</name>
</gene>
<accession>A0A5C5FNT2</accession>
<dbReference type="Gene3D" id="1.20.1290.10">
    <property type="entry name" value="AhpD-like"/>
    <property type="match status" value="1"/>
</dbReference>
<dbReference type="OrthoDB" id="5537330at2759"/>
<reference evidence="2 3" key="1">
    <citation type="submission" date="2019-03" db="EMBL/GenBank/DDBJ databases">
        <title>Rhodosporidium diobovatum UCD-FST 08-225 genome sequencing, assembly, and annotation.</title>
        <authorList>
            <person name="Fakankun I.U."/>
            <person name="Fristensky B."/>
            <person name="Levin D.B."/>
        </authorList>
    </citation>
    <scope>NUCLEOTIDE SEQUENCE [LARGE SCALE GENOMIC DNA]</scope>
    <source>
        <strain evidence="2 3">UCD-FST 08-225</strain>
    </source>
</reference>
<feature type="region of interest" description="Disordered" evidence="1">
    <location>
        <begin position="58"/>
        <end position="77"/>
    </location>
</feature>
<feature type="compositionally biased region" description="Pro residues" evidence="1">
    <location>
        <begin position="58"/>
        <end position="74"/>
    </location>
</feature>
<organism evidence="2 3">
    <name type="scientific">Rhodotorula diobovata</name>
    <dbReference type="NCBI Taxonomy" id="5288"/>
    <lineage>
        <taxon>Eukaryota</taxon>
        <taxon>Fungi</taxon>
        <taxon>Dikarya</taxon>
        <taxon>Basidiomycota</taxon>
        <taxon>Pucciniomycotina</taxon>
        <taxon>Microbotryomycetes</taxon>
        <taxon>Sporidiobolales</taxon>
        <taxon>Sporidiobolaceae</taxon>
        <taxon>Rhodotorula</taxon>
    </lineage>
</organism>
<proteinExistence type="predicted"/>
<dbReference type="SUPFAM" id="SSF69118">
    <property type="entry name" value="AhpD-like"/>
    <property type="match status" value="1"/>
</dbReference>
<sequence length="289" mass="31043">MPALAPKAIPAFLEHVSRWLPSSAPPPAAALVPLLAATALGHSATWLKPCLAHALSPHPPLPPGAPAPPQPPQGNPLLDAATHPRRLVVAQLKEALTKSASLIGVPRVICALLDLDDALDDPRDRATAFVRRGLEHGTVEQKRAAGRNGLESVYKGELEGIFGMMRDRGLDDLRYLSETTTYGTFLTPFASSHPTPPSASRPPTPDPLAHDPRLLSLVTLPCLVAQRSHRETAWHLRGAIRRGWDRDDVEKVQCAIEAVCEACGVEGVGEGMPRVADVEVQEEERLRGA</sequence>
<dbReference type="InterPro" id="IPR029032">
    <property type="entry name" value="AhpD-like"/>
</dbReference>